<proteinExistence type="predicted"/>
<dbReference type="Proteomes" id="UP001359559">
    <property type="component" value="Unassembled WGS sequence"/>
</dbReference>
<comment type="caution">
    <text evidence="1">The sequence shown here is derived from an EMBL/GenBank/DDBJ whole genome shotgun (WGS) entry which is preliminary data.</text>
</comment>
<sequence length="218" mass="24254">MEAEIKQVSSIFDSHAEEAARSLLVLSKDKWPETKEIKTQQMEETIKVEVIDGENGRDVLFVQTQSQARVFKSGQALCGHKKMHFRNSMVANAQTNYSNQFSGKSVVDLNLPAPEEDEESIFSSLTPMVCAWRDERMPQLTREEEAGEEDTGIGAMVAVENEGLCEWWRLASGTAAIGNDGGESHGRRQNDGLVRDATVARVLGVGVVWDENCEKLFF</sequence>
<dbReference type="PANTHER" id="PTHR46326:SF10">
    <property type="entry name" value="C2H2 AND C2HC ZINC FINGER PROTEIN"/>
    <property type="match status" value="1"/>
</dbReference>
<reference evidence="1 2" key="1">
    <citation type="submission" date="2024-01" db="EMBL/GenBank/DDBJ databases">
        <title>The genomes of 5 underutilized Papilionoideae crops provide insights into root nodulation and disease resistance.</title>
        <authorList>
            <person name="Yuan L."/>
        </authorList>
    </citation>
    <scope>NUCLEOTIDE SEQUENCE [LARGE SCALE GENOMIC DNA]</scope>
    <source>
        <strain evidence="1">LY-2023</strain>
        <tissue evidence="1">Leaf</tissue>
    </source>
</reference>
<name>A0AAN9EVM5_CLITE</name>
<evidence type="ECO:0000313" key="2">
    <source>
        <dbReference type="Proteomes" id="UP001359559"/>
    </source>
</evidence>
<accession>A0AAN9EVM5</accession>
<keyword evidence="2" id="KW-1185">Reference proteome</keyword>
<dbReference type="GO" id="GO:0006355">
    <property type="term" value="P:regulation of DNA-templated transcription"/>
    <property type="evidence" value="ECO:0007669"/>
    <property type="project" value="InterPro"/>
</dbReference>
<gene>
    <name evidence="1" type="ORF">RJT34_31461</name>
</gene>
<dbReference type="AlphaFoldDB" id="A0AAN9EVM5"/>
<dbReference type="EMBL" id="JAYKXN010000008">
    <property type="protein sequence ID" value="KAK7263863.1"/>
    <property type="molecule type" value="Genomic_DNA"/>
</dbReference>
<dbReference type="PANTHER" id="PTHR46326">
    <property type="entry name" value="ZINC FINGER PROTEIN ZAT1-RELATED"/>
    <property type="match status" value="1"/>
</dbReference>
<organism evidence="1 2">
    <name type="scientific">Clitoria ternatea</name>
    <name type="common">Butterfly pea</name>
    <dbReference type="NCBI Taxonomy" id="43366"/>
    <lineage>
        <taxon>Eukaryota</taxon>
        <taxon>Viridiplantae</taxon>
        <taxon>Streptophyta</taxon>
        <taxon>Embryophyta</taxon>
        <taxon>Tracheophyta</taxon>
        <taxon>Spermatophyta</taxon>
        <taxon>Magnoliopsida</taxon>
        <taxon>eudicotyledons</taxon>
        <taxon>Gunneridae</taxon>
        <taxon>Pentapetalae</taxon>
        <taxon>rosids</taxon>
        <taxon>fabids</taxon>
        <taxon>Fabales</taxon>
        <taxon>Fabaceae</taxon>
        <taxon>Papilionoideae</taxon>
        <taxon>50 kb inversion clade</taxon>
        <taxon>NPAAA clade</taxon>
        <taxon>indigoferoid/millettioid clade</taxon>
        <taxon>Phaseoleae</taxon>
        <taxon>Clitoria</taxon>
    </lineage>
</organism>
<evidence type="ECO:0000313" key="1">
    <source>
        <dbReference type="EMBL" id="KAK7263863.1"/>
    </source>
</evidence>
<dbReference type="InterPro" id="IPR044303">
    <property type="entry name" value="ZAT1/4/9"/>
</dbReference>
<protein>
    <submittedName>
        <fullName evidence="1">Uncharacterized protein</fullName>
    </submittedName>
</protein>